<evidence type="ECO:0000313" key="1">
    <source>
        <dbReference type="EMBL" id="AUH73088.1"/>
    </source>
</evidence>
<name>A0A2H5FND4_9GAMM</name>
<dbReference type="AlphaFoldDB" id="A0A2H5FND4"/>
<accession>A0A2H5FND4</accession>
<dbReference type="KEGG" id="lsh:CAB17_14305"/>
<keyword evidence="2" id="KW-1185">Reference proteome</keyword>
<gene>
    <name evidence="1" type="ORF">CAB17_14305</name>
</gene>
<evidence type="ECO:0000313" key="2">
    <source>
        <dbReference type="Proteomes" id="UP000234343"/>
    </source>
</evidence>
<dbReference type="Proteomes" id="UP000234343">
    <property type="component" value="Chromosome"/>
</dbReference>
<reference evidence="1 2" key="1">
    <citation type="submission" date="2017-12" db="EMBL/GenBank/DDBJ databases">
        <title>Legionella sainthelensi LA01-117, whole genome sequence of a clinical isolate from New Zealand.</title>
        <authorList>
            <person name="Cree S.L."/>
            <person name="Slow S."/>
            <person name="Kennedy M.A."/>
            <person name="Murdoch D.R."/>
            <person name="Biggs P.J."/>
            <person name="Anderson T."/>
        </authorList>
    </citation>
    <scope>NUCLEOTIDE SEQUENCE [LARGE SCALE GENOMIC DNA]</scope>
    <source>
        <strain evidence="1 2">LA01-117</strain>
    </source>
</reference>
<organism evidence="1 2">
    <name type="scientific">Legionella sainthelensi</name>
    <dbReference type="NCBI Taxonomy" id="28087"/>
    <lineage>
        <taxon>Bacteria</taxon>
        <taxon>Pseudomonadati</taxon>
        <taxon>Pseudomonadota</taxon>
        <taxon>Gammaproteobacteria</taxon>
        <taxon>Legionellales</taxon>
        <taxon>Legionellaceae</taxon>
        <taxon>Legionella</taxon>
    </lineage>
</organism>
<proteinExistence type="predicted"/>
<sequence length="105" mass="12370">MPVWAGYAGKPDNPNRFDGFANQELAQEIIEGQEKFLSFNNYHRCNELLKEVNQLLRQLIPFKKTALNTLFSQYTNHLTPLDRLNFIEHLYIGLENHSFNHYCKV</sequence>
<dbReference type="RefSeq" id="WP_101900637.1">
    <property type="nucleotide sequence ID" value="NZ_CP025491.2"/>
</dbReference>
<dbReference type="EMBL" id="CP025491">
    <property type="protein sequence ID" value="AUH73088.1"/>
    <property type="molecule type" value="Genomic_DNA"/>
</dbReference>
<protein>
    <submittedName>
        <fullName evidence="1">Uncharacterized protein</fullName>
    </submittedName>
</protein>